<proteinExistence type="predicted"/>
<evidence type="ECO:0000259" key="4">
    <source>
        <dbReference type="PROSITE" id="PS50110"/>
    </source>
</evidence>
<keyword evidence="7" id="KW-1185">Reference proteome</keyword>
<dbReference type="InterPro" id="IPR011006">
    <property type="entry name" value="CheY-like_superfamily"/>
</dbReference>
<name>A0A6P1MH40_9FIRM</name>
<protein>
    <recommendedName>
        <fullName evidence="1">Stage 0 sporulation protein A homolog</fullName>
    </recommendedName>
</protein>
<dbReference type="GO" id="GO:0000160">
    <property type="term" value="P:phosphorelay signal transduction system"/>
    <property type="evidence" value="ECO:0007669"/>
    <property type="project" value="InterPro"/>
</dbReference>
<evidence type="ECO:0000313" key="6">
    <source>
        <dbReference type="EMBL" id="QHI71328.1"/>
    </source>
</evidence>
<evidence type="ECO:0000256" key="3">
    <source>
        <dbReference type="PROSITE-ProRule" id="PRU00169"/>
    </source>
</evidence>
<dbReference type="KEGG" id="amic:Ami3637_01975"/>
<evidence type="ECO:0000256" key="2">
    <source>
        <dbReference type="ARBA" id="ARBA00024867"/>
    </source>
</evidence>
<organism evidence="6 7">
    <name type="scientific">Aminipila terrae</name>
    <dbReference type="NCBI Taxonomy" id="2697030"/>
    <lineage>
        <taxon>Bacteria</taxon>
        <taxon>Bacillati</taxon>
        <taxon>Bacillota</taxon>
        <taxon>Clostridia</taxon>
        <taxon>Peptostreptococcales</taxon>
        <taxon>Anaerovoracaceae</taxon>
        <taxon>Aminipila</taxon>
    </lineage>
</organism>
<dbReference type="SUPFAM" id="SSF52172">
    <property type="entry name" value="CheY-like"/>
    <property type="match status" value="1"/>
</dbReference>
<dbReference type="PROSITE" id="PS50110">
    <property type="entry name" value="RESPONSE_REGULATORY"/>
    <property type="match status" value="1"/>
</dbReference>
<dbReference type="SMART" id="SM00471">
    <property type="entry name" value="HDc"/>
    <property type="match status" value="1"/>
</dbReference>
<dbReference type="PROSITE" id="PS51832">
    <property type="entry name" value="HD_GYP"/>
    <property type="match status" value="1"/>
</dbReference>
<dbReference type="InterPro" id="IPR037522">
    <property type="entry name" value="HD_GYP_dom"/>
</dbReference>
<gene>
    <name evidence="6" type="ORF">Ami3637_01975</name>
</gene>
<dbReference type="Gene3D" id="3.40.50.2300">
    <property type="match status" value="1"/>
</dbReference>
<feature type="modified residue" description="4-aspartylphosphate" evidence="3">
    <location>
        <position position="52"/>
    </location>
</feature>
<dbReference type="InterPro" id="IPR001789">
    <property type="entry name" value="Sig_transdc_resp-reg_receiver"/>
</dbReference>
<dbReference type="Gene3D" id="1.10.3210.10">
    <property type="entry name" value="Hypothetical protein af1432"/>
    <property type="match status" value="1"/>
</dbReference>
<dbReference type="InterPro" id="IPR003607">
    <property type="entry name" value="HD/PDEase_dom"/>
</dbReference>
<dbReference type="Pfam" id="PF13487">
    <property type="entry name" value="HD_5"/>
    <property type="match status" value="1"/>
</dbReference>
<dbReference type="CDD" id="cd00077">
    <property type="entry name" value="HDc"/>
    <property type="match status" value="1"/>
</dbReference>
<dbReference type="EMBL" id="CP047591">
    <property type="protein sequence ID" value="QHI71328.1"/>
    <property type="molecule type" value="Genomic_DNA"/>
</dbReference>
<evidence type="ECO:0000256" key="1">
    <source>
        <dbReference type="ARBA" id="ARBA00018672"/>
    </source>
</evidence>
<dbReference type="PANTHER" id="PTHR45228">
    <property type="entry name" value="CYCLIC DI-GMP PHOSPHODIESTERASE TM_0186-RELATED"/>
    <property type="match status" value="1"/>
</dbReference>
<reference evidence="6 7" key="1">
    <citation type="submission" date="2020-01" db="EMBL/GenBank/DDBJ databases">
        <title>Genomic analysis of Aminipila sp. CBA3637.</title>
        <authorList>
            <person name="Kim Y.B."/>
            <person name="Roh S.W."/>
        </authorList>
    </citation>
    <scope>NUCLEOTIDE SEQUENCE [LARGE SCALE GENOMIC DNA]</scope>
    <source>
        <strain evidence="6 7">CBA3637</strain>
    </source>
</reference>
<feature type="domain" description="HD-GYP" evidence="5">
    <location>
        <begin position="153"/>
        <end position="361"/>
    </location>
</feature>
<dbReference type="PANTHER" id="PTHR45228:SF5">
    <property type="entry name" value="CYCLIC DI-GMP PHOSPHODIESTERASE VC_1348-RELATED"/>
    <property type="match status" value="1"/>
</dbReference>
<accession>A0A6P1MH40</accession>
<evidence type="ECO:0000259" key="5">
    <source>
        <dbReference type="PROSITE" id="PS51832"/>
    </source>
</evidence>
<feature type="domain" description="Response regulatory" evidence="4">
    <location>
        <begin position="4"/>
        <end position="119"/>
    </location>
</feature>
<dbReference type="Pfam" id="PF00072">
    <property type="entry name" value="Response_reg"/>
    <property type="match status" value="1"/>
</dbReference>
<comment type="function">
    <text evidence="2">May play the central regulatory role in sporulation. It may be an element of the effector pathway responsible for the activation of sporulation genes in response to nutritional stress. Spo0A may act in concert with spo0H (a sigma factor) to control the expression of some genes that are critical to the sporulation process.</text>
</comment>
<dbReference type="RefSeq" id="WP_162361103.1">
    <property type="nucleotide sequence ID" value="NZ_CP047591.1"/>
</dbReference>
<sequence>MQQMILIVDDNRSNIKIAQTILEKDYRVGAALSGRKALQFLSLAVPDLILLDINMPQMSGFEVMEALQQNEKWKNIPIIFLTANAEPQIEAKCFKMGAVDFISKPFVPEVIRNRINRTLELQAYRKNLEDAVRHQSKQILQQAEELAHKQQELMSIQQEVIIGMANLIEGRDDSTGGHIKRTSQYVELIARSLRDKGKFTDILSDEYIENLCKAAPMHDIGKICISDIILKKPGGLTEEEFEIMKKHAEQGGNVISSTMAKIEKKEFVDIAFDIATYHHEKWNGNGYPQGLTQENIPLSARIMAVADVFDALVSKRCYKEAMDSEEAFKIIEASSGTHFDPEIAKVFIELRNNIEEIMEDD</sequence>
<dbReference type="InterPro" id="IPR052020">
    <property type="entry name" value="Cyclic_di-GMP/3'3'-cGAMP_PDE"/>
</dbReference>
<dbReference type="SMART" id="SM00448">
    <property type="entry name" value="REC"/>
    <property type="match status" value="1"/>
</dbReference>
<dbReference type="AlphaFoldDB" id="A0A6P1MH40"/>
<keyword evidence="3" id="KW-0597">Phosphoprotein</keyword>
<evidence type="ECO:0000313" key="7">
    <source>
        <dbReference type="Proteomes" id="UP000463883"/>
    </source>
</evidence>
<dbReference type="SUPFAM" id="SSF109604">
    <property type="entry name" value="HD-domain/PDEase-like"/>
    <property type="match status" value="1"/>
</dbReference>
<dbReference type="Proteomes" id="UP000463883">
    <property type="component" value="Chromosome"/>
</dbReference>